<protein>
    <recommendedName>
        <fullName evidence="3">N-acetyltransferase domain-containing protein</fullName>
    </recommendedName>
</protein>
<gene>
    <name evidence="4" type="ORF">OCU04_007473</name>
</gene>
<organism evidence="4 5">
    <name type="scientific">Sclerotinia nivalis</name>
    <dbReference type="NCBI Taxonomy" id="352851"/>
    <lineage>
        <taxon>Eukaryota</taxon>
        <taxon>Fungi</taxon>
        <taxon>Dikarya</taxon>
        <taxon>Ascomycota</taxon>
        <taxon>Pezizomycotina</taxon>
        <taxon>Leotiomycetes</taxon>
        <taxon>Helotiales</taxon>
        <taxon>Sclerotiniaceae</taxon>
        <taxon>Sclerotinia</taxon>
    </lineage>
</organism>
<evidence type="ECO:0000313" key="4">
    <source>
        <dbReference type="EMBL" id="KAJ8063605.1"/>
    </source>
</evidence>
<accession>A0A9X0AIU4</accession>
<evidence type="ECO:0000259" key="3">
    <source>
        <dbReference type="PROSITE" id="PS51186"/>
    </source>
</evidence>
<dbReference type="PANTHER" id="PTHR43877">
    <property type="entry name" value="AMINOALKYLPHOSPHONATE N-ACETYLTRANSFERASE-RELATED-RELATED"/>
    <property type="match status" value="1"/>
</dbReference>
<evidence type="ECO:0000256" key="2">
    <source>
        <dbReference type="ARBA" id="ARBA00023315"/>
    </source>
</evidence>
<dbReference type="AlphaFoldDB" id="A0A9X0AIU4"/>
<dbReference type="Proteomes" id="UP001152300">
    <property type="component" value="Unassembled WGS sequence"/>
</dbReference>
<evidence type="ECO:0000313" key="5">
    <source>
        <dbReference type="Proteomes" id="UP001152300"/>
    </source>
</evidence>
<keyword evidence="1" id="KW-0808">Transferase</keyword>
<dbReference type="PANTHER" id="PTHR43877:SF1">
    <property type="entry name" value="ACETYLTRANSFERASE"/>
    <property type="match status" value="1"/>
</dbReference>
<dbReference type="CDD" id="cd04301">
    <property type="entry name" value="NAT_SF"/>
    <property type="match status" value="1"/>
</dbReference>
<comment type="caution">
    <text evidence="4">The sequence shown here is derived from an EMBL/GenBank/DDBJ whole genome shotgun (WGS) entry which is preliminary data.</text>
</comment>
<dbReference type="Gene3D" id="3.40.630.30">
    <property type="match status" value="1"/>
</dbReference>
<dbReference type="PROSITE" id="PS51186">
    <property type="entry name" value="GNAT"/>
    <property type="match status" value="1"/>
</dbReference>
<dbReference type="InterPro" id="IPR016181">
    <property type="entry name" value="Acyl_CoA_acyltransferase"/>
</dbReference>
<dbReference type="Pfam" id="PF13508">
    <property type="entry name" value="Acetyltransf_7"/>
    <property type="match status" value="1"/>
</dbReference>
<dbReference type="SUPFAM" id="SSF55729">
    <property type="entry name" value="Acyl-CoA N-acyltransferases (Nat)"/>
    <property type="match status" value="1"/>
</dbReference>
<evidence type="ECO:0000256" key="1">
    <source>
        <dbReference type="ARBA" id="ARBA00022679"/>
    </source>
</evidence>
<reference evidence="4" key="1">
    <citation type="submission" date="2022-11" db="EMBL/GenBank/DDBJ databases">
        <title>Genome Resource of Sclerotinia nivalis Strain SnTB1, a Plant Pathogen Isolated from American Ginseng.</title>
        <authorList>
            <person name="Fan S."/>
        </authorList>
    </citation>
    <scope>NUCLEOTIDE SEQUENCE</scope>
    <source>
        <strain evidence="4">SnTB1</strain>
    </source>
</reference>
<sequence>MISRTHNGYKSGQIDEYMFRCSSKVFRAYADEGVTYKLTYPEEHIPNSNFAMDLKLRRATMDDIPQLHPLIDASVRGLQVDHYSPAQIAGALKSVYGVDTQLIKDGNYFVVTSGDLVVGSGGISFRSTLYGGDQFATRDSKLLDPEVDGARIRAFFVHPNWARRGIAGMIIRACENAAIEAGFKKAEIGSTLSGVAFYEKMGYEALGRSDAPLDDGLVLEIVKMGKGLV</sequence>
<keyword evidence="5" id="KW-1185">Reference proteome</keyword>
<proteinExistence type="predicted"/>
<dbReference type="EMBL" id="JAPEIS010000008">
    <property type="protein sequence ID" value="KAJ8063605.1"/>
    <property type="molecule type" value="Genomic_DNA"/>
</dbReference>
<keyword evidence="2" id="KW-0012">Acyltransferase</keyword>
<dbReference type="InterPro" id="IPR050832">
    <property type="entry name" value="Bact_Acetyltransf"/>
</dbReference>
<dbReference type="OrthoDB" id="41532at2759"/>
<name>A0A9X0AIU4_9HELO</name>
<feature type="domain" description="N-acetyltransferase" evidence="3">
    <location>
        <begin position="54"/>
        <end position="225"/>
    </location>
</feature>
<dbReference type="GO" id="GO:0016747">
    <property type="term" value="F:acyltransferase activity, transferring groups other than amino-acyl groups"/>
    <property type="evidence" value="ECO:0007669"/>
    <property type="project" value="InterPro"/>
</dbReference>
<dbReference type="InterPro" id="IPR000182">
    <property type="entry name" value="GNAT_dom"/>
</dbReference>